<dbReference type="InterPro" id="IPR000064">
    <property type="entry name" value="NLP_P60_dom"/>
</dbReference>
<proteinExistence type="inferred from homology"/>
<dbReference type="STRING" id="126156.SAMN05421670_2395"/>
<feature type="domain" description="LysM" evidence="8">
    <location>
        <begin position="93"/>
        <end position="136"/>
    </location>
</feature>
<dbReference type="InterPro" id="IPR038765">
    <property type="entry name" value="Papain-like_cys_pep_sf"/>
</dbReference>
<dbReference type="InterPro" id="IPR051202">
    <property type="entry name" value="Peptidase_C40"/>
</dbReference>
<comment type="similarity">
    <text evidence="1">Belongs to the peptidase C40 family.</text>
</comment>
<feature type="chain" id="PRO_5011728250" evidence="7">
    <location>
        <begin position="24"/>
        <end position="358"/>
    </location>
</feature>
<evidence type="ECO:0000256" key="7">
    <source>
        <dbReference type="SAM" id="SignalP"/>
    </source>
</evidence>
<dbReference type="OrthoDB" id="9813368at2"/>
<dbReference type="PROSITE" id="PS51935">
    <property type="entry name" value="NLPC_P60"/>
    <property type="match status" value="1"/>
</dbReference>
<keyword evidence="5" id="KW-0378">Hydrolase</keyword>
<keyword evidence="6" id="KW-0788">Thiol protease</keyword>
<reference evidence="11" key="1">
    <citation type="submission" date="2016-10" db="EMBL/GenBank/DDBJ databases">
        <authorList>
            <person name="Varghese N."/>
            <person name="Submissions S."/>
        </authorList>
    </citation>
    <scope>NUCLEOTIDE SEQUENCE [LARGE SCALE GENOMIC DNA]</scope>
    <source>
        <strain evidence="11">DSM 11706</strain>
    </source>
</reference>
<feature type="domain" description="LysM" evidence="8">
    <location>
        <begin position="164"/>
        <end position="207"/>
    </location>
</feature>
<name>A0A1I5Z4T3_9BACI</name>
<evidence type="ECO:0000256" key="5">
    <source>
        <dbReference type="ARBA" id="ARBA00022801"/>
    </source>
</evidence>
<dbReference type="Gene3D" id="3.90.1720.10">
    <property type="entry name" value="endopeptidase domain like (from Nostoc punctiforme)"/>
    <property type="match status" value="1"/>
</dbReference>
<dbReference type="PANTHER" id="PTHR47053">
    <property type="entry name" value="MUREIN DD-ENDOPEPTIDASE MEPH-RELATED"/>
    <property type="match status" value="1"/>
</dbReference>
<dbReference type="Pfam" id="PF01476">
    <property type="entry name" value="LysM"/>
    <property type="match status" value="3"/>
</dbReference>
<protein>
    <submittedName>
        <fullName evidence="10">Peptidoglycan endopeptidase LytE</fullName>
    </submittedName>
</protein>
<gene>
    <name evidence="10" type="ORF">SAMN05421670_2395</name>
</gene>
<dbReference type="SMART" id="SM00257">
    <property type="entry name" value="LysM"/>
    <property type="match status" value="3"/>
</dbReference>
<evidence type="ECO:0000256" key="6">
    <source>
        <dbReference type="ARBA" id="ARBA00022807"/>
    </source>
</evidence>
<evidence type="ECO:0000256" key="1">
    <source>
        <dbReference type="ARBA" id="ARBA00007074"/>
    </source>
</evidence>
<dbReference type="Proteomes" id="UP000198734">
    <property type="component" value="Unassembled WGS sequence"/>
</dbReference>
<keyword evidence="3 7" id="KW-0732">Signal</keyword>
<dbReference type="InterPro" id="IPR018392">
    <property type="entry name" value="LysM"/>
</dbReference>
<feature type="signal peptide" evidence="7">
    <location>
        <begin position="1"/>
        <end position="23"/>
    </location>
</feature>
<evidence type="ECO:0000256" key="3">
    <source>
        <dbReference type="ARBA" id="ARBA00022729"/>
    </source>
</evidence>
<dbReference type="Gene3D" id="3.10.350.10">
    <property type="entry name" value="LysM domain"/>
    <property type="match status" value="3"/>
</dbReference>
<dbReference type="SUPFAM" id="SSF54106">
    <property type="entry name" value="LysM domain"/>
    <property type="match status" value="3"/>
</dbReference>
<dbReference type="SUPFAM" id="SSF54001">
    <property type="entry name" value="Cysteine proteinases"/>
    <property type="match status" value="1"/>
</dbReference>
<dbReference type="InterPro" id="IPR036779">
    <property type="entry name" value="LysM_dom_sf"/>
</dbReference>
<feature type="domain" description="NlpC/P60" evidence="9">
    <location>
        <begin position="234"/>
        <end position="355"/>
    </location>
</feature>
<evidence type="ECO:0000313" key="11">
    <source>
        <dbReference type="Proteomes" id="UP000198734"/>
    </source>
</evidence>
<evidence type="ECO:0000256" key="4">
    <source>
        <dbReference type="ARBA" id="ARBA00022737"/>
    </source>
</evidence>
<evidence type="ECO:0000256" key="2">
    <source>
        <dbReference type="ARBA" id="ARBA00022670"/>
    </source>
</evidence>
<keyword evidence="11" id="KW-1185">Reference proteome</keyword>
<keyword evidence="2" id="KW-0645">Protease</keyword>
<dbReference type="AlphaFoldDB" id="A0A1I5Z4T3"/>
<evidence type="ECO:0000259" key="9">
    <source>
        <dbReference type="PROSITE" id="PS51935"/>
    </source>
</evidence>
<dbReference type="CDD" id="cd00118">
    <property type="entry name" value="LysM"/>
    <property type="match status" value="3"/>
</dbReference>
<sequence>MKKLTFSVLAVSSLSIAIGAADAEASSYKVKSGDSLWKIASNHNISLSNLKQWNNLNTDTIFPNQVLVIDAIKPVKQVKSSSSTAPGTPTVTGTYKVKSGDTLSKIAKEYGTTVTKLQSLNGITSHLIYVGQSLKINSSSTATVPLQSQPTKVETHPLVSNASGSYTVVAGDTLSGIAHKKGITVTQLESWNGLTSSFIRVGQLLKIENRVTIPEKVVSGVTNTTPVSATGVNAKKINQLISLATSLTNTPYVWGGASPNGFDCSGFVHYVYNNTLGLNLPRTNTQGLDARSYDVSNPQVGDLVFFSNTYISGISHVGIYLGNDSFIHAGGDHVQVSSLKSGYWKDHFDSYKRFYAMD</sequence>
<dbReference type="Pfam" id="PF00877">
    <property type="entry name" value="NLPC_P60"/>
    <property type="match status" value="1"/>
</dbReference>
<keyword evidence="4" id="KW-0677">Repeat</keyword>
<organism evidence="10 11">
    <name type="scientific">Psychrobacillus psychrotolerans</name>
    <dbReference type="NCBI Taxonomy" id="126156"/>
    <lineage>
        <taxon>Bacteria</taxon>
        <taxon>Bacillati</taxon>
        <taxon>Bacillota</taxon>
        <taxon>Bacilli</taxon>
        <taxon>Bacillales</taxon>
        <taxon>Bacillaceae</taxon>
        <taxon>Psychrobacillus</taxon>
    </lineage>
</organism>
<dbReference type="GO" id="GO:0006508">
    <property type="term" value="P:proteolysis"/>
    <property type="evidence" value="ECO:0007669"/>
    <property type="project" value="UniProtKB-KW"/>
</dbReference>
<evidence type="ECO:0000259" key="8">
    <source>
        <dbReference type="PROSITE" id="PS51782"/>
    </source>
</evidence>
<dbReference type="PROSITE" id="PS51782">
    <property type="entry name" value="LYSM"/>
    <property type="match status" value="3"/>
</dbReference>
<dbReference type="PANTHER" id="PTHR47053:SF1">
    <property type="entry name" value="MUREIN DD-ENDOPEPTIDASE MEPH-RELATED"/>
    <property type="match status" value="1"/>
</dbReference>
<evidence type="ECO:0000313" key="10">
    <source>
        <dbReference type="EMBL" id="SFQ51472.1"/>
    </source>
</evidence>
<dbReference type="RefSeq" id="WP_093537130.1">
    <property type="nucleotide sequence ID" value="NZ_FOXU01000004.1"/>
</dbReference>
<dbReference type="EMBL" id="FOXU01000004">
    <property type="protein sequence ID" value="SFQ51472.1"/>
    <property type="molecule type" value="Genomic_DNA"/>
</dbReference>
<feature type="domain" description="LysM" evidence="8">
    <location>
        <begin position="26"/>
        <end position="69"/>
    </location>
</feature>
<dbReference type="GO" id="GO:0008234">
    <property type="term" value="F:cysteine-type peptidase activity"/>
    <property type="evidence" value="ECO:0007669"/>
    <property type="project" value="UniProtKB-KW"/>
</dbReference>
<accession>A0A1I5Z4T3</accession>